<dbReference type="EMBL" id="JAWXYG010000013">
    <property type="protein sequence ID" value="KAK4255731.1"/>
    <property type="molecule type" value="Genomic_DNA"/>
</dbReference>
<dbReference type="Pfam" id="PF07714">
    <property type="entry name" value="PK_Tyr_Ser-Thr"/>
    <property type="match status" value="1"/>
</dbReference>
<evidence type="ECO:0000256" key="2">
    <source>
        <dbReference type="ARBA" id="ARBA00008718"/>
    </source>
</evidence>
<evidence type="ECO:0000256" key="10">
    <source>
        <dbReference type="ARBA" id="ARBA00022840"/>
    </source>
</evidence>
<evidence type="ECO:0000256" key="9">
    <source>
        <dbReference type="ARBA" id="ARBA00022777"/>
    </source>
</evidence>
<feature type="chain" id="PRO_5042052870" description="non-specific serine/threonine protein kinase" evidence="18">
    <location>
        <begin position="20"/>
        <end position="772"/>
    </location>
</feature>
<accession>A0AAE1MDC6</accession>
<feature type="signal peptide" evidence="18">
    <location>
        <begin position="1"/>
        <end position="19"/>
    </location>
</feature>
<proteinExistence type="inferred from homology"/>
<dbReference type="FunFam" id="3.30.200.20:FF:000039">
    <property type="entry name" value="receptor-like protein kinase FERONIA"/>
    <property type="match status" value="1"/>
</dbReference>
<evidence type="ECO:0000256" key="14">
    <source>
        <dbReference type="ARBA" id="ARBA00047899"/>
    </source>
</evidence>
<keyword evidence="5" id="KW-0808">Transferase</keyword>
<dbReference type="InterPro" id="IPR011009">
    <property type="entry name" value="Kinase-like_dom_sf"/>
</dbReference>
<evidence type="ECO:0000259" key="19">
    <source>
        <dbReference type="PROSITE" id="PS50011"/>
    </source>
</evidence>
<keyword evidence="8 16" id="KW-0547">Nucleotide-binding</keyword>
<dbReference type="EC" id="2.7.11.1" evidence="3"/>
<comment type="similarity">
    <text evidence="2">Belongs to the protein kinase superfamily. TKL Ser/Thr protein kinase family. Pelle subfamily.</text>
</comment>
<dbReference type="InterPro" id="IPR000719">
    <property type="entry name" value="Prot_kinase_dom"/>
</dbReference>
<comment type="subcellular location">
    <subcellularLocation>
        <location evidence="1">Membrane</location>
        <topology evidence="1">Single-pass type I membrane protein</topology>
    </subcellularLocation>
</comment>
<feature type="domain" description="Protein kinase" evidence="19">
    <location>
        <begin position="464"/>
        <end position="742"/>
    </location>
</feature>
<dbReference type="FunFam" id="1.10.510.10:FF:000754">
    <property type="entry name" value="Interleukin-1 receptor-associated kinase"/>
    <property type="match status" value="1"/>
</dbReference>
<dbReference type="PROSITE" id="PS50011">
    <property type="entry name" value="PROTEIN_KINASE_DOM"/>
    <property type="match status" value="1"/>
</dbReference>
<dbReference type="GO" id="GO:0016020">
    <property type="term" value="C:membrane"/>
    <property type="evidence" value="ECO:0007669"/>
    <property type="project" value="UniProtKB-SubCell"/>
</dbReference>
<evidence type="ECO:0000313" key="20">
    <source>
        <dbReference type="EMBL" id="KAK4255731.1"/>
    </source>
</evidence>
<dbReference type="InterPro" id="IPR001245">
    <property type="entry name" value="Ser-Thr/Tyr_kinase_cat_dom"/>
</dbReference>
<keyword evidence="21" id="KW-1185">Reference proteome</keyword>
<dbReference type="Gene3D" id="1.10.510.10">
    <property type="entry name" value="Transferase(Phosphotransferase) domain 1"/>
    <property type="match status" value="1"/>
</dbReference>
<keyword evidence="6 17" id="KW-0812">Transmembrane</keyword>
<gene>
    <name evidence="20" type="ORF">QN277_008693</name>
</gene>
<keyword evidence="11 17" id="KW-1133">Transmembrane helix</keyword>
<dbReference type="Gene3D" id="2.60.120.430">
    <property type="entry name" value="Galactose-binding lectin"/>
    <property type="match status" value="2"/>
</dbReference>
<dbReference type="PANTHER" id="PTHR48006">
    <property type="entry name" value="LEUCINE-RICH REPEAT-CONTAINING PROTEIN DDB_G0281931-RELATED"/>
    <property type="match status" value="1"/>
</dbReference>
<evidence type="ECO:0000256" key="5">
    <source>
        <dbReference type="ARBA" id="ARBA00022679"/>
    </source>
</evidence>
<evidence type="ECO:0000256" key="18">
    <source>
        <dbReference type="SAM" id="SignalP"/>
    </source>
</evidence>
<keyword evidence="9" id="KW-0418">Kinase</keyword>
<evidence type="ECO:0000256" key="17">
    <source>
        <dbReference type="SAM" id="Phobius"/>
    </source>
</evidence>
<dbReference type="SUPFAM" id="SSF56112">
    <property type="entry name" value="Protein kinase-like (PK-like)"/>
    <property type="match status" value="1"/>
</dbReference>
<name>A0AAE1MDC6_9FABA</name>
<comment type="catalytic activity">
    <reaction evidence="14">
        <text>L-threonyl-[protein] + ATP = O-phospho-L-threonyl-[protein] + ADP + H(+)</text>
        <dbReference type="Rhea" id="RHEA:46608"/>
        <dbReference type="Rhea" id="RHEA-COMP:11060"/>
        <dbReference type="Rhea" id="RHEA-COMP:11605"/>
        <dbReference type="ChEBI" id="CHEBI:15378"/>
        <dbReference type="ChEBI" id="CHEBI:30013"/>
        <dbReference type="ChEBI" id="CHEBI:30616"/>
        <dbReference type="ChEBI" id="CHEBI:61977"/>
        <dbReference type="ChEBI" id="CHEBI:456216"/>
        <dbReference type="EC" id="2.7.11.1"/>
    </reaction>
</comment>
<dbReference type="PANTHER" id="PTHR48006:SF100">
    <property type="entry name" value="LRR RECEPTOR-LIKE SERINE_THREONINE-KINASE-RELATED"/>
    <property type="match status" value="1"/>
</dbReference>
<feature type="transmembrane region" description="Helical" evidence="17">
    <location>
        <begin position="408"/>
        <end position="434"/>
    </location>
</feature>
<feature type="binding site" evidence="16">
    <location>
        <position position="492"/>
    </location>
    <ligand>
        <name>ATP</name>
        <dbReference type="ChEBI" id="CHEBI:30616"/>
    </ligand>
</feature>
<evidence type="ECO:0000256" key="11">
    <source>
        <dbReference type="ARBA" id="ARBA00022989"/>
    </source>
</evidence>
<dbReference type="Gene3D" id="3.30.200.20">
    <property type="entry name" value="Phosphorylase Kinase, domain 1"/>
    <property type="match status" value="1"/>
</dbReference>
<dbReference type="AlphaFoldDB" id="A0AAE1MDC6"/>
<dbReference type="PROSITE" id="PS00108">
    <property type="entry name" value="PROTEIN_KINASE_ST"/>
    <property type="match status" value="1"/>
</dbReference>
<keyword evidence="10 16" id="KW-0067">ATP-binding</keyword>
<dbReference type="GO" id="GO:0004674">
    <property type="term" value="F:protein serine/threonine kinase activity"/>
    <property type="evidence" value="ECO:0007669"/>
    <property type="project" value="UniProtKB-KW"/>
</dbReference>
<protein>
    <recommendedName>
        <fullName evidence="3">non-specific serine/threonine protein kinase</fullName>
        <ecNumber evidence="3">2.7.11.1</ecNumber>
    </recommendedName>
</protein>
<evidence type="ECO:0000256" key="3">
    <source>
        <dbReference type="ARBA" id="ARBA00012513"/>
    </source>
</evidence>
<organism evidence="20 21">
    <name type="scientific">Acacia crassicarpa</name>
    <name type="common">northern wattle</name>
    <dbReference type="NCBI Taxonomy" id="499986"/>
    <lineage>
        <taxon>Eukaryota</taxon>
        <taxon>Viridiplantae</taxon>
        <taxon>Streptophyta</taxon>
        <taxon>Embryophyta</taxon>
        <taxon>Tracheophyta</taxon>
        <taxon>Spermatophyta</taxon>
        <taxon>Magnoliopsida</taxon>
        <taxon>eudicotyledons</taxon>
        <taxon>Gunneridae</taxon>
        <taxon>Pentapetalae</taxon>
        <taxon>rosids</taxon>
        <taxon>fabids</taxon>
        <taxon>Fabales</taxon>
        <taxon>Fabaceae</taxon>
        <taxon>Caesalpinioideae</taxon>
        <taxon>mimosoid clade</taxon>
        <taxon>Acacieae</taxon>
        <taxon>Acacia</taxon>
    </lineage>
</organism>
<comment type="caution">
    <text evidence="20">The sequence shown here is derived from an EMBL/GenBank/DDBJ whole genome shotgun (WGS) entry which is preliminary data.</text>
</comment>
<dbReference type="InterPro" id="IPR017441">
    <property type="entry name" value="Protein_kinase_ATP_BS"/>
</dbReference>
<evidence type="ECO:0000313" key="21">
    <source>
        <dbReference type="Proteomes" id="UP001293593"/>
    </source>
</evidence>
<evidence type="ECO:0000256" key="7">
    <source>
        <dbReference type="ARBA" id="ARBA00022729"/>
    </source>
</evidence>
<dbReference type="GO" id="GO:0005524">
    <property type="term" value="F:ATP binding"/>
    <property type="evidence" value="ECO:0007669"/>
    <property type="project" value="UniProtKB-UniRule"/>
</dbReference>
<reference evidence="20" key="1">
    <citation type="submission" date="2023-10" db="EMBL/GenBank/DDBJ databases">
        <title>Chromosome-level genome of the transformable northern wattle, Acacia crassicarpa.</title>
        <authorList>
            <person name="Massaro I."/>
            <person name="Sinha N.R."/>
            <person name="Poethig S."/>
            <person name="Leichty A.R."/>
        </authorList>
    </citation>
    <scope>NUCLEOTIDE SEQUENCE</scope>
    <source>
        <strain evidence="20">Acra3RX</strain>
        <tissue evidence="20">Leaf</tissue>
    </source>
</reference>
<evidence type="ECO:0000256" key="12">
    <source>
        <dbReference type="ARBA" id="ARBA00023136"/>
    </source>
</evidence>
<dbReference type="PROSITE" id="PS00107">
    <property type="entry name" value="PROTEIN_KINASE_ATP"/>
    <property type="match status" value="1"/>
</dbReference>
<dbReference type="InterPro" id="IPR051824">
    <property type="entry name" value="LRR_Rcpt-Like_S/T_Kinase"/>
</dbReference>
<dbReference type="Proteomes" id="UP001293593">
    <property type="component" value="Unassembled WGS sequence"/>
</dbReference>
<dbReference type="FunFam" id="2.60.120.430:FF:000005">
    <property type="entry name" value="Putative receptor-like protein kinase"/>
    <property type="match status" value="1"/>
</dbReference>
<dbReference type="CDD" id="cd14066">
    <property type="entry name" value="STKc_IRAK"/>
    <property type="match status" value="1"/>
</dbReference>
<sequence length="772" mass="86333">MLELFLWMQFALASLLVMAIGNESSSSLSIPVDSFLLACGSSVNITFQGRTFFPESVYEKHRLELKTQKSIAVTSDSGVPAPIYQSARVFWSNASYIFRIARPGHHWIRLYFSPLPNFHQNMSYASITVITEGLVLLSDFTFINYGGSYLFKEYAINVTSPTLSLTFIPSRNSFIFVNAVEVVSKPNDTFTDAISMTSVHMEHHSDLALETVYRLDVGNESHTNRNDDLGRNWEGDEKYMASNSRALNISVDTSSINFATQNEPGMAPIWVYATAKAMADETRPNLTWVFSVNPNYTYFVRVHFCDTISNSISLAIFNLFINDRVAYERVDLYTILHNFSVPYYKDFIVYTREHDLMVTVAPDRTTNRRNATISGLEIMKIINEVRILDEVTSADRNLPNSSSTIVKLAIIVGPIIGAAAFLVLTTITFCYMIAHRSKASSRSTTPTSCRLFTLQEISEATNNFDECLVLGEGGFGKVYEGTMDNGIKVAIKVANPKSRQGLGEFQNEIQLLSKLSHKNLISLIGCCDENSQMILVYEFLANGSLSGHLYGTAFVPLSWKQRLLICIGAAKGLHFLHTGAPQCIIHRDVKTANILLDKNLVPKVADFGISRKGPPLDKSHVTTLVKGSFGYLDPEYFRTKYLTAKSDVFSFGMVLMEVISGKPALDNTRPTEHINLATWASSCQEKGTFHEIIDSNLIGKVNLDSLNKVRELAWKCLEEHRKNRPPMVYVLCELEDALHLELASPIWQVSVDCALDVVAENGIEEEREQDVA</sequence>
<evidence type="ECO:0000256" key="1">
    <source>
        <dbReference type="ARBA" id="ARBA00004479"/>
    </source>
</evidence>
<evidence type="ECO:0000256" key="13">
    <source>
        <dbReference type="ARBA" id="ARBA00023180"/>
    </source>
</evidence>
<keyword evidence="7 18" id="KW-0732">Signal</keyword>
<evidence type="ECO:0000256" key="15">
    <source>
        <dbReference type="ARBA" id="ARBA00048679"/>
    </source>
</evidence>
<evidence type="ECO:0000256" key="8">
    <source>
        <dbReference type="ARBA" id="ARBA00022741"/>
    </source>
</evidence>
<evidence type="ECO:0000256" key="4">
    <source>
        <dbReference type="ARBA" id="ARBA00022527"/>
    </source>
</evidence>
<keyword evidence="13" id="KW-0325">Glycoprotein</keyword>
<keyword evidence="4" id="KW-0723">Serine/threonine-protein kinase</keyword>
<dbReference type="SMART" id="SM00220">
    <property type="entry name" value="S_TKc"/>
    <property type="match status" value="1"/>
</dbReference>
<dbReference type="InterPro" id="IPR008271">
    <property type="entry name" value="Ser/Thr_kinase_AS"/>
</dbReference>
<keyword evidence="12 17" id="KW-0472">Membrane</keyword>
<dbReference type="InterPro" id="IPR024788">
    <property type="entry name" value="Malectin-like_Carb-bd_dom"/>
</dbReference>
<evidence type="ECO:0000256" key="16">
    <source>
        <dbReference type="PROSITE-ProRule" id="PRU10141"/>
    </source>
</evidence>
<comment type="catalytic activity">
    <reaction evidence="15">
        <text>L-seryl-[protein] + ATP = O-phospho-L-seryl-[protein] + ADP + H(+)</text>
        <dbReference type="Rhea" id="RHEA:17989"/>
        <dbReference type="Rhea" id="RHEA-COMP:9863"/>
        <dbReference type="Rhea" id="RHEA-COMP:11604"/>
        <dbReference type="ChEBI" id="CHEBI:15378"/>
        <dbReference type="ChEBI" id="CHEBI:29999"/>
        <dbReference type="ChEBI" id="CHEBI:30616"/>
        <dbReference type="ChEBI" id="CHEBI:83421"/>
        <dbReference type="ChEBI" id="CHEBI:456216"/>
        <dbReference type="EC" id="2.7.11.1"/>
    </reaction>
</comment>
<evidence type="ECO:0000256" key="6">
    <source>
        <dbReference type="ARBA" id="ARBA00022692"/>
    </source>
</evidence>
<dbReference type="Pfam" id="PF12819">
    <property type="entry name" value="Malectin_like"/>
    <property type="match status" value="1"/>
</dbReference>